<keyword evidence="3 6" id="KW-0812">Transmembrane</keyword>
<dbReference type="EMBL" id="JAGHKO010000004">
    <property type="protein sequence ID" value="MBO9201687.1"/>
    <property type="molecule type" value="Genomic_DNA"/>
</dbReference>
<feature type="transmembrane region" description="Helical" evidence="6">
    <location>
        <begin position="159"/>
        <end position="182"/>
    </location>
</feature>
<dbReference type="Gene3D" id="1.20.1250.20">
    <property type="entry name" value="MFS general substrate transporter like domains"/>
    <property type="match status" value="1"/>
</dbReference>
<feature type="transmembrane region" description="Helical" evidence="6">
    <location>
        <begin position="264"/>
        <end position="282"/>
    </location>
</feature>
<evidence type="ECO:0000313" key="8">
    <source>
        <dbReference type="Proteomes" id="UP000677244"/>
    </source>
</evidence>
<feature type="transmembrane region" description="Helical" evidence="6">
    <location>
        <begin position="394"/>
        <end position="417"/>
    </location>
</feature>
<evidence type="ECO:0000256" key="5">
    <source>
        <dbReference type="ARBA" id="ARBA00023136"/>
    </source>
</evidence>
<feature type="transmembrane region" description="Helical" evidence="6">
    <location>
        <begin position="315"/>
        <end position="332"/>
    </location>
</feature>
<keyword evidence="8" id="KW-1185">Reference proteome</keyword>
<feature type="transmembrane region" description="Helical" evidence="6">
    <location>
        <begin position="194"/>
        <end position="215"/>
    </location>
</feature>
<reference evidence="7 8" key="1">
    <citation type="submission" date="2021-03" db="EMBL/GenBank/DDBJ databases">
        <title>Assistant Professor.</title>
        <authorList>
            <person name="Huq M.A."/>
        </authorList>
    </citation>
    <scope>NUCLEOTIDE SEQUENCE [LARGE SCALE GENOMIC DNA]</scope>
    <source>
        <strain evidence="7 8">MAH-29</strain>
    </source>
</reference>
<dbReference type="InterPro" id="IPR011701">
    <property type="entry name" value="MFS"/>
</dbReference>
<dbReference type="PANTHER" id="PTHR19432:SF35">
    <property type="entry name" value="SOLUTE CARRIER FAMILY 45 MEMBER 3 ISOFORM X1"/>
    <property type="match status" value="1"/>
</dbReference>
<keyword evidence="4 6" id="KW-1133">Transmembrane helix</keyword>
<feature type="transmembrane region" description="Helical" evidence="6">
    <location>
        <begin position="94"/>
        <end position="111"/>
    </location>
</feature>
<gene>
    <name evidence="7" type="ORF">J7I42_15500</name>
</gene>
<organism evidence="7 8">
    <name type="scientific">Niastella soli</name>
    <dbReference type="NCBI Taxonomy" id="2821487"/>
    <lineage>
        <taxon>Bacteria</taxon>
        <taxon>Pseudomonadati</taxon>
        <taxon>Bacteroidota</taxon>
        <taxon>Chitinophagia</taxon>
        <taxon>Chitinophagales</taxon>
        <taxon>Chitinophagaceae</taxon>
        <taxon>Niastella</taxon>
    </lineage>
</organism>
<dbReference type="InterPro" id="IPR036259">
    <property type="entry name" value="MFS_trans_sf"/>
</dbReference>
<feature type="transmembrane region" description="Helical" evidence="6">
    <location>
        <begin position="339"/>
        <end position="357"/>
    </location>
</feature>
<accession>A0ABS3YVY7</accession>
<evidence type="ECO:0000256" key="2">
    <source>
        <dbReference type="ARBA" id="ARBA00022448"/>
    </source>
</evidence>
<evidence type="ECO:0000256" key="3">
    <source>
        <dbReference type="ARBA" id="ARBA00022692"/>
    </source>
</evidence>
<evidence type="ECO:0000256" key="6">
    <source>
        <dbReference type="SAM" id="Phobius"/>
    </source>
</evidence>
<evidence type="ECO:0000256" key="1">
    <source>
        <dbReference type="ARBA" id="ARBA00004141"/>
    </source>
</evidence>
<sequence length="459" mass="51064">MEPSPIVLDTEQAIQAKPHFNFWQIWNMCFGFFGIQFGWSLQMNNMSAIYEYLGASAEQIPGLWLAAPMTGLLVQPIIGYLSDRTWHPAWGRRRPYFLIGAILSSLALFIMPNASAVWMAAGTLWILDSCINVSMEPFRAFVADNLNEQQRPFGYSMQSMFIGAAAFIAGFLPGILVNWFGISREKATGGIPQNIMWSFYIGGIMFLVAVLYTVFRSKEYPPTDPNWRQQLNAEHGPGLAGSIGGAIKEITASIFQMPAQMKKLALVQFLTWPGLFLMWFYYTTGVARDIFKGDPNTSNAIYTQGIEHANATSSILNLVTFLFSLTLSFWVAKLGKKMTHTFCLIIGGIGLFTVKYISDPAMLYVSMSLVGVAWASILSMPYSMLAGHLPANKIGIYMGIFNFFIVLPEIIASLFFGKIMESFLHNDRLLAVQIGGCLLMAAGFVCAFIVKEKTQDELL</sequence>
<dbReference type="SUPFAM" id="SSF103473">
    <property type="entry name" value="MFS general substrate transporter"/>
    <property type="match status" value="1"/>
</dbReference>
<dbReference type="Proteomes" id="UP000677244">
    <property type="component" value="Unassembled WGS sequence"/>
</dbReference>
<dbReference type="RefSeq" id="WP_209139741.1">
    <property type="nucleotide sequence ID" value="NZ_JAGHKO010000004.1"/>
</dbReference>
<feature type="transmembrane region" description="Helical" evidence="6">
    <location>
        <begin position="429"/>
        <end position="450"/>
    </location>
</feature>
<comment type="subcellular location">
    <subcellularLocation>
        <location evidence="1">Membrane</location>
        <topology evidence="1">Multi-pass membrane protein</topology>
    </subcellularLocation>
</comment>
<name>A0ABS3YVY7_9BACT</name>
<dbReference type="Pfam" id="PF07690">
    <property type="entry name" value="MFS_1"/>
    <property type="match status" value="1"/>
</dbReference>
<keyword evidence="2" id="KW-0813">Transport</keyword>
<keyword evidence="5 6" id="KW-0472">Membrane</keyword>
<feature type="transmembrane region" description="Helical" evidence="6">
    <location>
        <begin position="20"/>
        <end position="41"/>
    </location>
</feature>
<evidence type="ECO:0000313" key="7">
    <source>
        <dbReference type="EMBL" id="MBO9201687.1"/>
    </source>
</evidence>
<comment type="caution">
    <text evidence="7">The sequence shown here is derived from an EMBL/GenBank/DDBJ whole genome shotgun (WGS) entry which is preliminary data.</text>
</comment>
<feature type="transmembrane region" description="Helical" evidence="6">
    <location>
        <begin position="61"/>
        <end position="82"/>
    </location>
</feature>
<evidence type="ECO:0000256" key="4">
    <source>
        <dbReference type="ARBA" id="ARBA00022989"/>
    </source>
</evidence>
<proteinExistence type="predicted"/>
<dbReference type="PANTHER" id="PTHR19432">
    <property type="entry name" value="SUGAR TRANSPORTER"/>
    <property type="match status" value="1"/>
</dbReference>
<protein>
    <submittedName>
        <fullName evidence="7">MFS transporter</fullName>
    </submittedName>
</protein>
<feature type="transmembrane region" description="Helical" evidence="6">
    <location>
        <begin position="363"/>
        <end position="382"/>
    </location>
</feature>